<evidence type="ECO:0000313" key="1">
    <source>
        <dbReference type="EMBL" id="KAI4582771.1"/>
    </source>
</evidence>
<dbReference type="EMBL" id="CM043032">
    <property type="protein sequence ID" value="KAI4582771.1"/>
    <property type="molecule type" value="Genomic_DNA"/>
</dbReference>
<accession>A0ACB9UZX5</accession>
<organism evidence="1 2">
    <name type="scientific">Ovis ammon polii x Ovis aries</name>
    <dbReference type="NCBI Taxonomy" id="2918886"/>
    <lineage>
        <taxon>Eukaryota</taxon>
        <taxon>Metazoa</taxon>
        <taxon>Chordata</taxon>
        <taxon>Craniata</taxon>
        <taxon>Vertebrata</taxon>
        <taxon>Euteleostomi</taxon>
        <taxon>Mammalia</taxon>
        <taxon>Eutheria</taxon>
        <taxon>Laurasiatheria</taxon>
        <taxon>Artiodactyla</taxon>
        <taxon>Ruminantia</taxon>
        <taxon>Pecora</taxon>
        <taxon>Bovidae</taxon>
        <taxon>Caprinae</taxon>
        <taxon>Ovis</taxon>
    </lineage>
</organism>
<dbReference type="Proteomes" id="UP001057279">
    <property type="component" value="Linkage Group LG07"/>
</dbReference>
<sequence>MKPERGRNNRGSEAIKEVLEDLFRRASGSRASERMDRHTRNIDYVWAAQVSRRLFPSSSSFLPHRKGTGKDPRRSENQDRRLLSELMLILIKHENGGIPGQSSARGMEYPDNDLEKRIWDPGGQRVELRRKESAPISGVKRGMHSHSNQGDRLDPRTRSHSFKGIGRPPAEAPTARGQDTPAGAGDPQKVWRQGNSCLPCMRAFQRSGGPSTAQRERSVKTPETIKSRTSKIHQALTENFYGNIIICISANQHSHAAGYSREHN</sequence>
<keyword evidence="2" id="KW-1185">Reference proteome</keyword>
<protein>
    <submittedName>
        <fullName evidence="1">Uncharacterized protein</fullName>
    </submittedName>
</protein>
<evidence type="ECO:0000313" key="2">
    <source>
        <dbReference type="Proteomes" id="UP001057279"/>
    </source>
</evidence>
<comment type="caution">
    <text evidence="1">The sequence shown here is derived from an EMBL/GenBank/DDBJ whole genome shotgun (WGS) entry which is preliminary data.</text>
</comment>
<gene>
    <name evidence="1" type="ORF">MJG53_007984</name>
</gene>
<proteinExistence type="predicted"/>
<name>A0ACB9UZX5_9CETA</name>
<reference evidence="1" key="1">
    <citation type="submission" date="2022-03" db="EMBL/GenBank/DDBJ databases">
        <title>Genomic analyses of argali, domestic sheep and their hybrids provide insights into chromosomal evolution, heterosis and genetic basis of agronomic traits.</title>
        <authorList>
            <person name="Li M."/>
        </authorList>
    </citation>
    <scope>NUCLEOTIDE SEQUENCE</scope>
    <source>
        <strain evidence="1">F1 hybrid</strain>
    </source>
</reference>